<reference evidence="8" key="1">
    <citation type="journal article" date="2010" name="Stand. Genomic Sci.">
        <title>Complete genome sequence of 'Thermobaculum terrenum' type strain (YNP1).</title>
        <authorList>
            <person name="Kiss H."/>
            <person name="Cleland D."/>
            <person name="Lapidus A."/>
            <person name="Lucas S."/>
            <person name="Glavina Del Rio T."/>
            <person name="Nolan M."/>
            <person name="Tice H."/>
            <person name="Han C."/>
            <person name="Goodwin L."/>
            <person name="Pitluck S."/>
            <person name="Liolios K."/>
            <person name="Ivanova N."/>
            <person name="Mavromatis K."/>
            <person name="Ovchinnikova G."/>
            <person name="Pati A."/>
            <person name="Chen A."/>
            <person name="Palaniappan K."/>
            <person name="Land M."/>
            <person name="Hauser L."/>
            <person name="Chang Y."/>
            <person name="Jeffries C."/>
            <person name="Lu M."/>
            <person name="Brettin T."/>
            <person name="Detter J."/>
            <person name="Goker M."/>
            <person name="Tindall B."/>
            <person name="Beck B."/>
            <person name="McDermott T."/>
            <person name="Woyke T."/>
            <person name="Bristow J."/>
            <person name="Eisen J."/>
            <person name="Markowitz V."/>
            <person name="Hugenholtz P."/>
            <person name="Kyrpides N."/>
            <person name="Klenk H."/>
            <person name="Cheng J."/>
        </authorList>
    </citation>
    <scope>NUCLEOTIDE SEQUENCE [LARGE SCALE GENOMIC DNA]</scope>
    <source>
        <strain evidence="8">ATCC BAA-798 / YNP1</strain>
    </source>
</reference>
<dbReference type="STRING" id="525904.Tter_2330"/>
<sequence length="325" mass="35706">MSRSLLRSVLVCAGGALLLGVLIWQAVRVGGAPDPTARGISPMTAMMDTAVLVYREGLECILVLSAIVAGLVRTKRTYWRPIASGAGLAIGATLITWFVLVGILNLISGTTSELNIQAATGLLAIVVLLIIMNWFFHKIYWTGWISLHNRRKKELINTMESSRADSARSLAYRGLILLGFTSVYREGFEVDLFLQNIRLQVGSTRVVLAAAIALVLVAVTGYFTFVAHQRLPYKKMLVFTGIMLGAVLEIMVGEQVNEMQLAGWLPVHTFPLHIPDWMGIWFSLFNNWETVIAQVLAAVLVIGSFYAARRDTRKPRAASPAVSAY</sequence>
<comment type="subcellular location">
    <subcellularLocation>
        <location evidence="1">Membrane</location>
        <topology evidence="1">Multi-pass membrane protein</topology>
    </subcellularLocation>
</comment>
<gene>
    <name evidence="7" type="ordered locus">Tter_2330</name>
</gene>
<dbReference type="KEGG" id="ttr:Tter_2330"/>
<evidence type="ECO:0000313" key="7">
    <source>
        <dbReference type="EMBL" id="ACZ43229.1"/>
    </source>
</evidence>
<evidence type="ECO:0000313" key="8">
    <source>
        <dbReference type="Proteomes" id="UP000000323"/>
    </source>
</evidence>
<organism evidence="7 8">
    <name type="scientific">Thermobaculum terrenum (strain ATCC BAA-798 / CCMEE 7001 / YNP1)</name>
    <dbReference type="NCBI Taxonomy" id="525904"/>
    <lineage>
        <taxon>Bacteria</taxon>
        <taxon>Bacillati</taxon>
        <taxon>Chloroflexota</taxon>
        <taxon>Chloroflexia</taxon>
        <taxon>Candidatus Thermobaculales</taxon>
        <taxon>Candidatus Thermobaculaceae</taxon>
        <taxon>Thermobaculum</taxon>
    </lineage>
</organism>
<protein>
    <submittedName>
        <fullName evidence="7">High-affinity Fe2+/Pb2+ permease-like protein</fullName>
    </submittedName>
</protein>
<feature type="transmembrane region" description="Helical" evidence="6">
    <location>
        <begin position="84"/>
        <end position="108"/>
    </location>
</feature>
<evidence type="ECO:0000256" key="6">
    <source>
        <dbReference type="SAM" id="Phobius"/>
    </source>
</evidence>
<evidence type="ECO:0000256" key="2">
    <source>
        <dbReference type="ARBA" id="ARBA00008333"/>
    </source>
</evidence>
<dbReference type="PANTHER" id="PTHR31632">
    <property type="entry name" value="IRON TRANSPORTER FTH1"/>
    <property type="match status" value="1"/>
</dbReference>
<dbReference type="GO" id="GO:0015093">
    <property type="term" value="F:ferrous iron transmembrane transporter activity"/>
    <property type="evidence" value="ECO:0007669"/>
    <property type="project" value="TreeGrafter"/>
</dbReference>
<dbReference type="HOGENOM" id="CLU_082996_0_0_0"/>
<dbReference type="TCDB" id="2.A.108.2.6">
    <property type="family name" value="the iron/lead transporter (ilt) family"/>
</dbReference>
<proteinExistence type="inferred from homology"/>
<name>D1CHK8_THET1</name>
<keyword evidence="8" id="KW-1185">Reference proteome</keyword>
<feature type="transmembrane region" description="Helical" evidence="6">
    <location>
        <begin position="291"/>
        <end position="308"/>
    </location>
</feature>
<evidence type="ECO:0000256" key="1">
    <source>
        <dbReference type="ARBA" id="ARBA00004141"/>
    </source>
</evidence>
<evidence type="ECO:0000256" key="3">
    <source>
        <dbReference type="ARBA" id="ARBA00022692"/>
    </source>
</evidence>
<dbReference type="OrthoDB" id="8215804at2"/>
<evidence type="ECO:0000256" key="4">
    <source>
        <dbReference type="ARBA" id="ARBA00022989"/>
    </source>
</evidence>
<dbReference type="PANTHER" id="PTHR31632:SF2">
    <property type="entry name" value="PLASMA MEMBRANE IRON PERMEASE"/>
    <property type="match status" value="1"/>
</dbReference>
<dbReference type="GO" id="GO:0033573">
    <property type="term" value="C:high-affinity iron permease complex"/>
    <property type="evidence" value="ECO:0007669"/>
    <property type="project" value="InterPro"/>
</dbReference>
<keyword evidence="5 6" id="KW-0472">Membrane</keyword>
<comment type="similarity">
    <text evidence="2">Belongs to the oxidase-dependent Fe transporter (OFeT) (TC 9.A.10.1) family.</text>
</comment>
<feature type="transmembrane region" description="Helical" evidence="6">
    <location>
        <begin position="52"/>
        <end position="72"/>
    </location>
</feature>
<dbReference type="Proteomes" id="UP000000323">
    <property type="component" value="Chromosome 2"/>
</dbReference>
<dbReference type="eggNOG" id="COG0672">
    <property type="taxonomic scope" value="Bacteria"/>
</dbReference>
<keyword evidence="4 6" id="KW-1133">Transmembrane helix</keyword>
<accession>D1CHK8</accession>
<dbReference type="AlphaFoldDB" id="D1CHK8"/>
<feature type="transmembrane region" description="Helical" evidence="6">
    <location>
        <begin position="206"/>
        <end position="225"/>
    </location>
</feature>
<dbReference type="InterPro" id="IPR004923">
    <property type="entry name" value="FTR1/Fip1/EfeU"/>
</dbReference>
<feature type="transmembrane region" description="Helical" evidence="6">
    <location>
        <begin position="114"/>
        <end position="136"/>
    </location>
</feature>
<evidence type="ECO:0000256" key="5">
    <source>
        <dbReference type="ARBA" id="ARBA00023136"/>
    </source>
</evidence>
<dbReference type="EMBL" id="CP001826">
    <property type="protein sequence ID" value="ACZ43229.1"/>
    <property type="molecule type" value="Genomic_DNA"/>
</dbReference>
<keyword evidence="3 6" id="KW-0812">Transmembrane</keyword>
<dbReference type="RefSeq" id="WP_012876260.1">
    <property type="nucleotide sequence ID" value="NC_013526.1"/>
</dbReference>